<dbReference type="Gene3D" id="2.60.120.200">
    <property type="match status" value="1"/>
</dbReference>
<feature type="domain" description="GH16" evidence="4">
    <location>
        <begin position="14"/>
        <end position="327"/>
    </location>
</feature>
<organism evidence="5 6">
    <name type="scientific">Elasticomyces elasticus</name>
    <dbReference type="NCBI Taxonomy" id="574655"/>
    <lineage>
        <taxon>Eukaryota</taxon>
        <taxon>Fungi</taxon>
        <taxon>Dikarya</taxon>
        <taxon>Ascomycota</taxon>
        <taxon>Pezizomycotina</taxon>
        <taxon>Dothideomycetes</taxon>
        <taxon>Dothideomycetidae</taxon>
        <taxon>Mycosphaerellales</taxon>
        <taxon>Teratosphaeriaceae</taxon>
        <taxon>Elasticomyces</taxon>
    </lineage>
</organism>
<protein>
    <recommendedName>
        <fullName evidence="4">GH16 domain-containing protein</fullName>
    </recommendedName>
</protein>
<dbReference type="SUPFAM" id="SSF49899">
    <property type="entry name" value="Concanavalin A-like lectins/glucanases"/>
    <property type="match status" value="1"/>
</dbReference>
<keyword evidence="2" id="KW-1133">Transmembrane helix</keyword>
<name>A0AAN7W453_9PEZI</name>
<evidence type="ECO:0000256" key="1">
    <source>
        <dbReference type="SAM" id="MobiDB-lite"/>
    </source>
</evidence>
<gene>
    <name evidence="5" type="ORF">LTR97_007948</name>
</gene>
<dbReference type="InterPro" id="IPR000757">
    <property type="entry name" value="Beta-glucanase-like"/>
</dbReference>
<dbReference type="PANTHER" id="PTHR10963">
    <property type="entry name" value="GLYCOSYL HYDROLASE-RELATED"/>
    <property type="match status" value="1"/>
</dbReference>
<keyword evidence="3" id="KW-0732">Signal</keyword>
<dbReference type="PROSITE" id="PS51762">
    <property type="entry name" value="GH16_2"/>
    <property type="match status" value="1"/>
</dbReference>
<proteinExistence type="predicted"/>
<dbReference type="AlphaFoldDB" id="A0AAN7W453"/>
<feature type="compositionally biased region" description="Low complexity" evidence="1">
    <location>
        <begin position="366"/>
        <end position="406"/>
    </location>
</feature>
<accession>A0AAN7W453</accession>
<dbReference type="PANTHER" id="PTHR10963:SF24">
    <property type="entry name" value="GLYCOSIDASE C21B10.07-RELATED"/>
    <property type="match status" value="1"/>
</dbReference>
<dbReference type="Proteomes" id="UP001310594">
    <property type="component" value="Unassembled WGS sequence"/>
</dbReference>
<evidence type="ECO:0000256" key="2">
    <source>
        <dbReference type="SAM" id="Phobius"/>
    </source>
</evidence>
<dbReference type="EMBL" id="JAVRQU010000012">
    <property type="protein sequence ID" value="KAK5696644.1"/>
    <property type="molecule type" value="Genomic_DNA"/>
</dbReference>
<feature type="transmembrane region" description="Helical" evidence="2">
    <location>
        <begin position="822"/>
        <end position="840"/>
    </location>
</feature>
<reference evidence="5" key="1">
    <citation type="submission" date="2023-08" db="EMBL/GenBank/DDBJ databases">
        <title>Black Yeasts Isolated from many extreme environments.</title>
        <authorList>
            <person name="Coleine C."/>
            <person name="Stajich J.E."/>
            <person name="Selbmann L."/>
        </authorList>
    </citation>
    <scope>NUCLEOTIDE SEQUENCE</scope>
    <source>
        <strain evidence="5">CCFEE 5810</strain>
    </source>
</reference>
<evidence type="ECO:0000313" key="6">
    <source>
        <dbReference type="Proteomes" id="UP001310594"/>
    </source>
</evidence>
<feature type="chain" id="PRO_5042984449" description="GH16 domain-containing protein" evidence="3">
    <location>
        <begin position="19"/>
        <end position="841"/>
    </location>
</feature>
<keyword evidence="2" id="KW-0472">Membrane</keyword>
<evidence type="ECO:0000256" key="3">
    <source>
        <dbReference type="SAM" id="SignalP"/>
    </source>
</evidence>
<dbReference type="CDD" id="cd02181">
    <property type="entry name" value="GH16_fungal_Lam16A_glucanase"/>
    <property type="match status" value="1"/>
</dbReference>
<dbReference type="Pfam" id="PF26113">
    <property type="entry name" value="GH16_XgeA"/>
    <property type="match status" value="1"/>
</dbReference>
<feature type="compositionally biased region" description="Polar residues" evidence="1">
    <location>
        <begin position="350"/>
        <end position="364"/>
    </location>
</feature>
<dbReference type="InterPro" id="IPR013320">
    <property type="entry name" value="ConA-like_dom_sf"/>
</dbReference>
<keyword evidence="2" id="KW-0812">Transmembrane</keyword>
<dbReference type="InterPro" id="IPR050546">
    <property type="entry name" value="Glycosyl_Hydrlase_16"/>
</dbReference>
<comment type="caution">
    <text evidence="5">The sequence shown here is derived from an EMBL/GenBank/DDBJ whole genome shotgun (WGS) entry which is preliminary data.</text>
</comment>
<feature type="region of interest" description="Disordered" evidence="1">
    <location>
        <begin position="350"/>
        <end position="406"/>
    </location>
</feature>
<dbReference type="GO" id="GO:0004553">
    <property type="term" value="F:hydrolase activity, hydrolyzing O-glycosyl compounds"/>
    <property type="evidence" value="ECO:0007669"/>
    <property type="project" value="InterPro"/>
</dbReference>
<evidence type="ECO:0000259" key="4">
    <source>
        <dbReference type="PROSITE" id="PS51762"/>
    </source>
</evidence>
<dbReference type="GO" id="GO:0009251">
    <property type="term" value="P:glucan catabolic process"/>
    <property type="evidence" value="ECO:0007669"/>
    <property type="project" value="TreeGrafter"/>
</dbReference>
<evidence type="ECO:0000313" key="5">
    <source>
        <dbReference type="EMBL" id="KAK5696644.1"/>
    </source>
</evidence>
<sequence length="841" mass="88805">MRLFIALLCFANFAPSSAQQYQLQSLFSGLTFFDNFNFWTAGDPTLGYVHYVDRPTAEQNGLISSTSNMTRWGVDTTQVLDPMANLGRLSVRLTSQQSWTHGLFILDLAHMPANQCGVWPAWWMLGSGTWPENGEIDIIEFTNNLPNNLMALHTAESANNCTVAGADQSGTLLTSNCAAAGGYTGCGVSATKPSNAGSSFNQAAGGVYAMEWTSTAIRVWFFSRDEVPASITGAGDAGPDPTTFGVPVANFQGSCDIDAHFFNMSMVFDTTFCGSYAGNTWEGAGCPLLDPTNGWQSCNNFVANNPQAFIDTYWEVNYLKVYQTAAGVQTTSSSSLSSVTPVARTSSISSVVSGAQGRSSTPSGIPSLVTTTPTSTPASTQSTSSVSSVSSAAAPPPSLSSTTAPTSEPVYATTVVVVVTVAAKHVGSGHHGTPLPAPLGLPGSISPRAVDGLPSRSTTSATSVAMADIAQHVKAPTLARSDRTLKVPTFTHRPPPGIPYVGPDGIVHMPPKEKREAEPQKLGGGNIGYCGVPGSACIEHREDAIPAAEITSASTAISAQLADSRDIVTNMKPPTLASPWDYLLGPVMSGPETWHDSAGNPHVWTPEPYTPTFFSYDPLKKRTASTTVEVHINDPTIASSMDWLMAPVMSGPETYHDSAGNPVVWTPPPYTPTFFSYVPLAKRTAEPIIPTMEPDADMSPYTPTTFSCVLPTKRDDPLQPTAPVNVYPKEGSGQPSTTGKHHHISSVTCTPVIMLGESGVPEATGCYAPVDTSITKSEPVIVAHTTRTASIPTGKNPEPTLQDWQYDGYIDRVTGSAVASSWTATSTVMIVAVLAGLAVWL</sequence>
<feature type="signal peptide" evidence="3">
    <location>
        <begin position="1"/>
        <end position="18"/>
    </location>
</feature>